<accession>A0A251TKF4</accession>
<gene>
    <name evidence="1" type="ORF">HannXRQ_Chr10g0296751</name>
</gene>
<dbReference type="Proteomes" id="UP000215914">
    <property type="component" value="Chromosome 10"/>
</dbReference>
<protein>
    <submittedName>
        <fullName evidence="1">Uncharacterized protein</fullName>
    </submittedName>
</protein>
<dbReference type="EMBL" id="CM007899">
    <property type="protein sequence ID" value="OTG11259.1"/>
    <property type="molecule type" value="Genomic_DNA"/>
</dbReference>
<evidence type="ECO:0000313" key="1">
    <source>
        <dbReference type="EMBL" id="OTG11259.1"/>
    </source>
</evidence>
<proteinExistence type="predicted"/>
<organism evidence="1 2">
    <name type="scientific">Helianthus annuus</name>
    <name type="common">Common sunflower</name>
    <dbReference type="NCBI Taxonomy" id="4232"/>
    <lineage>
        <taxon>Eukaryota</taxon>
        <taxon>Viridiplantae</taxon>
        <taxon>Streptophyta</taxon>
        <taxon>Embryophyta</taxon>
        <taxon>Tracheophyta</taxon>
        <taxon>Spermatophyta</taxon>
        <taxon>Magnoliopsida</taxon>
        <taxon>eudicotyledons</taxon>
        <taxon>Gunneridae</taxon>
        <taxon>Pentapetalae</taxon>
        <taxon>asterids</taxon>
        <taxon>campanulids</taxon>
        <taxon>Asterales</taxon>
        <taxon>Asteraceae</taxon>
        <taxon>Asteroideae</taxon>
        <taxon>Heliantheae alliance</taxon>
        <taxon>Heliantheae</taxon>
        <taxon>Helianthus</taxon>
    </lineage>
</organism>
<sequence>MYPLLFPLHLKLVFAVIYVTSPIHIFLSIDHSVDCFFFFSFNHSFTNGESRYYLYSCSRISTLGPLRNNPDFV</sequence>
<reference evidence="2" key="1">
    <citation type="journal article" date="2017" name="Nature">
        <title>The sunflower genome provides insights into oil metabolism, flowering and Asterid evolution.</title>
        <authorList>
            <person name="Badouin H."/>
            <person name="Gouzy J."/>
            <person name="Grassa C.J."/>
            <person name="Murat F."/>
            <person name="Staton S.E."/>
            <person name="Cottret L."/>
            <person name="Lelandais-Briere C."/>
            <person name="Owens G.L."/>
            <person name="Carrere S."/>
            <person name="Mayjonade B."/>
            <person name="Legrand L."/>
            <person name="Gill N."/>
            <person name="Kane N.C."/>
            <person name="Bowers J.E."/>
            <person name="Hubner S."/>
            <person name="Bellec A."/>
            <person name="Berard A."/>
            <person name="Berges H."/>
            <person name="Blanchet N."/>
            <person name="Boniface M.C."/>
            <person name="Brunel D."/>
            <person name="Catrice O."/>
            <person name="Chaidir N."/>
            <person name="Claudel C."/>
            <person name="Donnadieu C."/>
            <person name="Faraut T."/>
            <person name="Fievet G."/>
            <person name="Helmstetter N."/>
            <person name="King M."/>
            <person name="Knapp S.J."/>
            <person name="Lai Z."/>
            <person name="Le Paslier M.C."/>
            <person name="Lippi Y."/>
            <person name="Lorenzon L."/>
            <person name="Mandel J.R."/>
            <person name="Marage G."/>
            <person name="Marchand G."/>
            <person name="Marquand E."/>
            <person name="Bret-Mestries E."/>
            <person name="Morien E."/>
            <person name="Nambeesan S."/>
            <person name="Nguyen T."/>
            <person name="Pegot-Espagnet P."/>
            <person name="Pouilly N."/>
            <person name="Raftis F."/>
            <person name="Sallet E."/>
            <person name="Schiex T."/>
            <person name="Thomas J."/>
            <person name="Vandecasteele C."/>
            <person name="Vares D."/>
            <person name="Vear F."/>
            <person name="Vautrin S."/>
            <person name="Crespi M."/>
            <person name="Mangin B."/>
            <person name="Burke J.M."/>
            <person name="Salse J."/>
            <person name="Munos S."/>
            <person name="Vincourt P."/>
            <person name="Rieseberg L.H."/>
            <person name="Langlade N.B."/>
        </authorList>
    </citation>
    <scope>NUCLEOTIDE SEQUENCE [LARGE SCALE GENOMIC DNA]</scope>
    <source>
        <strain evidence="2">cv. SF193</strain>
    </source>
</reference>
<evidence type="ECO:0000313" key="2">
    <source>
        <dbReference type="Proteomes" id="UP000215914"/>
    </source>
</evidence>
<name>A0A251TKF4_HELAN</name>
<keyword evidence="2" id="KW-1185">Reference proteome</keyword>
<dbReference type="InParanoid" id="A0A251TKF4"/>
<dbReference type="AlphaFoldDB" id="A0A251TKF4"/>